<evidence type="ECO:0000256" key="8">
    <source>
        <dbReference type="ARBA" id="ARBA00023242"/>
    </source>
</evidence>
<feature type="compositionally biased region" description="Polar residues" evidence="10">
    <location>
        <begin position="507"/>
        <end position="521"/>
    </location>
</feature>
<dbReference type="GO" id="GO:0005634">
    <property type="term" value="C:nucleus"/>
    <property type="evidence" value="ECO:0007669"/>
    <property type="project" value="UniProtKB-SubCell"/>
</dbReference>
<dbReference type="GO" id="GO:0006355">
    <property type="term" value="P:regulation of DNA-templated transcription"/>
    <property type="evidence" value="ECO:0007669"/>
    <property type="project" value="InterPro"/>
</dbReference>
<keyword evidence="12" id="KW-1185">Reference proteome</keyword>
<name>A0A8H3F3S8_9LECA</name>
<dbReference type="GO" id="GO:0032931">
    <property type="term" value="F:histone H3K56 acetyltransferase activity"/>
    <property type="evidence" value="ECO:0007669"/>
    <property type="project" value="TreeGrafter"/>
</dbReference>
<evidence type="ECO:0000256" key="3">
    <source>
        <dbReference type="ARBA" id="ARBA00022679"/>
    </source>
</evidence>
<dbReference type="InterPro" id="IPR016849">
    <property type="entry name" value="Rtt109"/>
</dbReference>
<proteinExistence type="predicted"/>
<reference evidence="11" key="1">
    <citation type="submission" date="2021-03" db="EMBL/GenBank/DDBJ databases">
        <authorList>
            <person name="Tagirdzhanova G."/>
        </authorList>
    </citation>
    <scope>NUCLEOTIDE SEQUENCE</scope>
</reference>
<keyword evidence="7" id="KW-0804">Transcription</keyword>
<dbReference type="InterPro" id="IPR051236">
    <property type="entry name" value="HAT_RTT109-like"/>
</dbReference>
<evidence type="ECO:0000256" key="5">
    <source>
        <dbReference type="ARBA" id="ARBA00022990"/>
    </source>
</evidence>
<evidence type="ECO:0000256" key="1">
    <source>
        <dbReference type="ARBA" id="ARBA00004123"/>
    </source>
</evidence>
<dbReference type="EC" id="2.3.1.48" evidence="2"/>
<gene>
    <name evidence="11" type="ORF">HETSPECPRED_002972</name>
</gene>
<sequence>MSDERNFFSANSNCALVNRLETVWPFGKFFQFNHISTAPEICDPLRAAPQGVNPEVTYQEKHFFLASLPNFRYGTVPLYAIEVIIYTTSDLTIIFVAKADSTGLMSGYMRWADYAMSPMTLIAATFIRLLADAFQRPDKRLVVSLFARSAGAYIFPGSEDNAGKHILNDTKLIKWWARVMNIVMDPDQPEHADRIASRQRLRGADPAISQVFMRVPGCSAAETKKYVPKKLKKTSPFRSVALAADPFKLIAPFPVGADIPARCMIPHFYDDPKTRFAHELDGYDKLDANGNWSSVKSLDEFWDLMQHRQECAAGKLVGFVWGVFTPRALQETDLAHAPSSASSIQASAQELSAKDSVSSRTRRSLSKAASPTESLHSQNLSSHAKSEAEEPEAEEPEAKEPAAEEPEAEEQEEEDEDESLLPKDHPLPQSYAERLVLDPNDYDVVMQLLAEGDFTDKMENGETRTIDASVEVLETWADHVCHVAKVEQFGYQVFGKLEEPVAESSHEQSTTEGAKTDQPQSGKKRAVTEDSDEEYQPNKKTSRKTRGRSAKAAQPEPVNLLSGGTIRKKPKRDED</sequence>
<evidence type="ECO:0000256" key="6">
    <source>
        <dbReference type="ARBA" id="ARBA00023015"/>
    </source>
</evidence>
<evidence type="ECO:0000256" key="4">
    <source>
        <dbReference type="ARBA" id="ARBA00022763"/>
    </source>
</evidence>
<comment type="catalytic activity">
    <reaction evidence="9">
        <text>L-lysyl-[histone] + acetyl-CoA = N(6)-acetyl-L-lysyl-[histone] + CoA + H(+)</text>
        <dbReference type="Rhea" id="RHEA:21992"/>
        <dbReference type="Rhea" id="RHEA-COMP:9845"/>
        <dbReference type="Rhea" id="RHEA-COMP:11338"/>
        <dbReference type="ChEBI" id="CHEBI:15378"/>
        <dbReference type="ChEBI" id="CHEBI:29969"/>
        <dbReference type="ChEBI" id="CHEBI:57287"/>
        <dbReference type="ChEBI" id="CHEBI:57288"/>
        <dbReference type="ChEBI" id="CHEBI:61930"/>
        <dbReference type="EC" id="2.3.1.48"/>
    </reaction>
    <physiologicalReaction direction="left-to-right" evidence="9">
        <dbReference type="Rhea" id="RHEA:21993"/>
    </physiologicalReaction>
</comment>
<feature type="compositionally biased region" description="Acidic residues" evidence="10">
    <location>
        <begin position="403"/>
        <end position="419"/>
    </location>
</feature>
<feature type="region of interest" description="Disordered" evidence="10">
    <location>
        <begin position="500"/>
        <end position="575"/>
    </location>
</feature>
<dbReference type="GO" id="GO:0006974">
    <property type="term" value="P:DNA damage response"/>
    <property type="evidence" value="ECO:0007669"/>
    <property type="project" value="UniProtKB-KW"/>
</dbReference>
<accession>A0A8H3F3S8</accession>
<dbReference type="PANTHER" id="PTHR31571">
    <property type="entry name" value="ALTERED INHERITANCE OF MITOCHONDRIA PROTEIN 6"/>
    <property type="match status" value="1"/>
</dbReference>
<feature type="compositionally biased region" description="Basic residues" evidence="10">
    <location>
        <begin position="540"/>
        <end position="549"/>
    </location>
</feature>
<evidence type="ECO:0000256" key="10">
    <source>
        <dbReference type="SAM" id="MobiDB-lite"/>
    </source>
</evidence>
<dbReference type="Pfam" id="PF08214">
    <property type="entry name" value="HAT_KAT11"/>
    <property type="match status" value="1"/>
</dbReference>
<keyword evidence="5" id="KW-0007">Acetylation</keyword>
<dbReference type="InterPro" id="IPR013178">
    <property type="entry name" value="Histone_AcTrfase_Rtt109/CBP"/>
</dbReference>
<comment type="caution">
    <text evidence="11">The sequence shown here is derived from an EMBL/GenBank/DDBJ whole genome shotgun (WGS) entry which is preliminary data.</text>
</comment>
<feature type="region of interest" description="Disordered" evidence="10">
    <location>
        <begin position="346"/>
        <end position="426"/>
    </location>
</feature>
<keyword evidence="6" id="KW-0805">Transcription regulation</keyword>
<dbReference type="AlphaFoldDB" id="A0A8H3F3S8"/>
<dbReference type="Proteomes" id="UP000664521">
    <property type="component" value="Unassembled WGS sequence"/>
</dbReference>
<evidence type="ECO:0000256" key="7">
    <source>
        <dbReference type="ARBA" id="ARBA00023163"/>
    </source>
</evidence>
<dbReference type="PROSITE" id="PS51728">
    <property type="entry name" value="RTT109_HAT"/>
    <property type="match status" value="1"/>
</dbReference>
<comment type="subcellular location">
    <subcellularLocation>
        <location evidence="1">Nucleus</location>
    </subcellularLocation>
</comment>
<evidence type="ECO:0000256" key="9">
    <source>
        <dbReference type="ARBA" id="ARBA00048940"/>
    </source>
</evidence>
<protein>
    <recommendedName>
        <fullName evidence="2">histone acetyltransferase</fullName>
        <ecNumber evidence="2">2.3.1.48</ecNumber>
    </recommendedName>
</protein>
<keyword evidence="8" id="KW-0539">Nucleus</keyword>
<dbReference type="PANTHER" id="PTHR31571:SF2">
    <property type="entry name" value="HISTONE ACETYLTRANSFERASE RTT109"/>
    <property type="match status" value="1"/>
</dbReference>
<feature type="compositionally biased region" description="Polar residues" evidence="10">
    <location>
        <begin position="367"/>
        <end position="383"/>
    </location>
</feature>
<dbReference type="OrthoDB" id="3361892at2759"/>
<dbReference type="SMART" id="SM01250">
    <property type="entry name" value="KAT11"/>
    <property type="match status" value="1"/>
</dbReference>
<evidence type="ECO:0000313" key="12">
    <source>
        <dbReference type="Proteomes" id="UP000664521"/>
    </source>
</evidence>
<evidence type="ECO:0000313" key="11">
    <source>
        <dbReference type="EMBL" id="CAF9916650.1"/>
    </source>
</evidence>
<dbReference type="EMBL" id="CAJPDS010000018">
    <property type="protein sequence ID" value="CAF9916650.1"/>
    <property type="molecule type" value="Genomic_DNA"/>
</dbReference>
<feature type="compositionally biased region" description="Basic residues" evidence="10">
    <location>
        <begin position="566"/>
        <end position="575"/>
    </location>
</feature>
<keyword evidence="4" id="KW-0227">DNA damage</keyword>
<organism evidence="11 12">
    <name type="scientific">Heterodermia speciosa</name>
    <dbReference type="NCBI Taxonomy" id="116794"/>
    <lineage>
        <taxon>Eukaryota</taxon>
        <taxon>Fungi</taxon>
        <taxon>Dikarya</taxon>
        <taxon>Ascomycota</taxon>
        <taxon>Pezizomycotina</taxon>
        <taxon>Lecanoromycetes</taxon>
        <taxon>OSLEUM clade</taxon>
        <taxon>Lecanoromycetidae</taxon>
        <taxon>Caliciales</taxon>
        <taxon>Physciaceae</taxon>
        <taxon>Heterodermia</taxon>
    </lineage>
</organism>
<evidence type="ECO:0000256" key="2">
    <source>
        <dbReference type="ARBA" id="ARBA00013184"/>
    </source>
</evidence>
<keyword evidence="3" id="KW-0808">Transferase</keyword>